<dbReference type="PANTHER" id="PTHR33112">
    <property type="entry name" value="DOMAIN PROTEIN, PUTATIVE-RELATED"/>
    <property type="match status" value="1"/>
</dbReference>
<gene>
    <name evidence="1" type="ORF">VTL71DRAFT_14724</name>
</gene>
<name>A0ABR4CJB0_9HELO</name>
<evidence type="ECO:0000313" key="2">
    <source>
        <dbReference type="Proteomes" id="UP001595075"/>
    </source>
</evidence>
<proteinExistence type="predicted"/>
<comment type="caution">
    <text evidence="1">The sequence shown here is derived from an EMBL/GenBank/DDBJ whole genome shotgun (WGS) entry which is preliminary data.</text>
</comment>
<protein>
    <submittedName>
        <fullName evidence="1">Uncharacterized protein</fullName>
    </submittedName>
</protein>
<organism evidence="1 2">
    <name type="scientific">Oculimacula yallundae</name>
    <dbReference type="NCBI Taxonomy" id="86028"/>
    <lineage>
        <taxon>Eukaryota</taxon>
        <taxon>Fungi</taxon>
        <taxon>Dikarya</taxon>
        <taxon>Ascomycota</taxon>
        <taxon>Pezizomycotina</taxon>
        <taxon>Leotiomycetes</taxon>
        <taxon>Helotiales</taxon>
        <taxon>Ploettnerulaceae</taxon>
        <taxon>Oculimacula</taxon>
    </lineage>
</organism>
<keyword evidence="2" id="KW-1185">Reference proteome</keyword>
<evidence type="ECO:0000313" key="1">
    <source>
        <dbReference type="EMBL" id="KAL2070044.1"/>
    </source>
</evidence>
<accession>A0ABR4CJB0</accession>
<dbReference type="Proteomes" id="UP001595075">
    <property type="component" value="Unassembled WGS sequence"/>
</dbReference>
<sequence length="293" mass="34179">MYHPEIPPLGQRHNLPMVSASWLPSDFIPIQFDSLKFTFSGYMDFSHYSQVVESYTARNLSFPSDRLDAFRGRLQHWTRTTGEEFLYGHPIRDLVWSIQWFPHNWWSLGYPRLRHFPSWSWADSSSGVRYCDDLGPRNSLRDGIKLASMTKYTSGGELRLLTECRGFGLHQGEEVIVQGRSMGARHYIRLQQDLVETNLFRMSAPHLMVARCPRGEFILEDKWENSSALTDFILLMEYKGSDYMTKRIVDIVIAMLIRRLEGGKVERVGITFMKGEDWRRAPLIYESEEIILV</sequence>
<dbReference type="PANTHER" id="PTHR33112:SF16">
    <property type="entry name" value="HETEROKARYON INCOMPATIBILITY DOMAIN-CONTAINING PROTEIN"/>
    <property type="match status" value="1"/>
</dbReference>
<dbReference type="EMBL" id="JAZHXI010000007">
    <property type="protein sequence ID" value="KAL2070044.1"/>
    <property type="molecule type" value="Genomic_DNA"/>
</dbReference>
<reference evidence="1 2" key="1">
    <citation type="journal article" date="2024" name="Commun. Biol.">
        <title>Comparative genomic analysis of thermophilic fungi reveals convergent evolutionary adaptations and gene losses.</title>
        <authorList>
            <person name="Steindorff A.S."/>
            <person name="Aguilar-Pontes M.V."/>
            <person name="Robinson A.J."/>
            <person name="Andreopoulos B."/>
            <person name="LaButti K."/>
            <person name="Kuo A."/>
            <person name="Mondo S."/>
            <person name="Riley R."/>
            <person name="Otillar R."/>
            <person name="Haridas S."/>
            <person name="Lipzen A."/>
            <person name="Grimwood J."/>
            <person name="Schmutz J."/>
            <person name="Clum A."/>
            <person name="Reid I.D."/>
            <person name="Moisan M.C."/>
            <person name="Butler G."/>
            <person name="Nguyen T.T.M."/>
            <person name="Dewar K."/>
            <person name="Conant G."/>
            <person name="Drula E."/>
            <person name="Henrissat B."/>
            <person name="Hansel C."/>
            <person name="Singer S."/>
            <person name="Hutchinson M.I."/>
            <person name="de Vries R.P."/>
            <person name="Natvig D.O."/>
            <person name="Powell A.J."/>
            <person name="Tsang A."/>
            <person name="Grigoriev I.V."/>
        </authorList>
    </citation>
    <scope>NUCLEOTIDE SEQUENCE [LARGE SCALE GENOMIC DNA]</scope>
    <source>
        <strain evidence="1 2">CBS 494.80</strain>
    </source>
</reference>